<accession>A0A8S9NA73</accession>
<dbReference type="EMBL" id="QGKX02001621">
    <property type="protein sequence ID" value="KAF3500832.1"/>
    <property type="molecule type" value="Genomic_DNA"/>
</dbReference>
<keyword evidence="5" id="KW-0539">Nucleus</keyword>
<evidence type="ECO:0000256" key="1">
    <source>
        <dbReference type="ARBA" id="ARBA00004123"/>
    </source>
</evidence>
<evidence type="ECO:0000256" key="2">
    <source>
        <dbReference type="ARBA" id="ARBA00004286"/>
    </source>
</evidence>
<dbReference type="GO" id="GO:0030261">
    <property type="term" value="P:chromosome condensation"/>
    <property type="evidence" value="ECO:0007669"/>
    <property type="project" value="TreeGrafter"/>
</dbReference>
<evidence type="ECO:0000313" key="8">
    <source>
        <dbReference type="EMBL" id="KAF3500832.1"/>
    </source>
</evidence>
<feature type="region of interest" description="Disordered" evidence="6">
    <location>
        <begin position="1"/>
        <end position="30"/>
    </location>
</feature>
<dbReference type="InterPro" id="IPR036390">
    <property type="entry name" value="WH_DNA-bd_sf"/>
</dbReference>
<feature type="compositionally biased region" description="Basic residues" evidence="6">
    <location>
        <begin position="127"/>
        <end position="140"/>
    </location>
</feature>
<sequence length="156" mass="17833">MAKEKNETPTVKKTPMASKEKKPKTTTHPPYFQMIKEALMNLKEKNGSSPYAIAKQIEEKYKPLLPENFRKTLSLQLKNSVAKGKLVKIRASYKLSETTTRTTRQQQKKKMETRSKKTVSKPEMVTTKKKRKAKKPRQLKSIKSPGSKKVLRASAS</sequence>
<dbReference type="CDD" id="cd00073">
    <property type="entry name" value="H15"/>
    <property type="match status" value="1"/>
</dbReference>
<dbReference type="Pfam" id="PF00538">
    <property type="entry name" value="Linker_histone"/>
    <property type="match status" value="1"/>
</dbReference>
<dbReference type="InterPro" id="IPR036388">
    <property type="entry name" value="WH-like_DNA-bd_sf"/>
</dbReference>
<name>A0A8S9NA73_BRACR</name>
<reference evidence="8" key="1">
    <citation type="submission" date="2019-12" db="EMBL/GenBank/DDBJ databases">
        <title>Genome sequencing and annotation of Brassica cretica.</title>
        <authorList>
            <person name="Studholme D.J."/>
            <person name="Sarris P."/>
        </authorList>
    </citation>
    <scope>NUCLEOTIDE SEQUENCE</scope>
    <source>
        <strain evidence="8">PFS-109/04</strain>
        <tissue evidence="8">Leaf</tissue>
    </source>
</reference>
<proteinExistence type="predicted"/>
<feature type="domain" description="H15" evidence="7">
    <location>
        <begin position="27"/>
        <end position="97"/>
    </location>
</feature>
<gene>
    <name evidence="8" type="ORF">F2Q69_00040543</name>
</gene>
<dbReference type="GO" id="GO:0006334">
    <property type="term" value="P:nucleosome assembly"/>
    <property type="evidence" value="ECO:0007669"/>
    <property type="project" value="InterPro"/>
</dbReference>
<dbReference type="GO" id="GO:0031492">
    <property type="term" value="F:nucleosomal DNA binding"/>
    <property type="evidence" value="ECO:0007669"/>
    <property type="project" value="TreeGrafter"/>
</dbReference>
<evidence type="ECO:0000256" key="6">
    <source>
        <dbReference type="SAM" id="MobiDB-lite"/>
    </source>
</evidence>
<dbReference type="SMART" id="SM00526">
    <property type="entry name" value="H15"/>
    <property type="match status" value="1"/>
</dbReference>
<protein>
    <recommendedName>
        <fullName evidence="7">H15 domain-containing protein</fullName>
    </recommendedName>
</protein>
<evidence type="ECO:0000256" key="4">
    <source>
        <dbReference type="ARBA" id="ARBA00023125"/>
    </source>
</evidence>
<dbReference type="InterPro" id="IPR005818">
    <property type="entry name" value="Histone_H1/H5_H15"/>
</dbReference>
<dbReference type="AlphaFoldDB" id="A0A8S9NA73"/>
<evidence type="ECO:0000259" key="7">
    <source>
        <dbReference type="PROSITE" id="PS51504"/>
    </source>
</evidence>
<dbReference type="GO" id="GO:0005634">
    <property type="term" value="C:nucleus"/>
    <property type="evidence" value="ECO:0007669"/>
    <property type="project" value="UniProtKB-SubCell"/>
</dbReference>
<dbReference type="SUPFAM" id="SSF46785">
    <property type="entry name" value="Winged helix' DNA-binding domain"/>
    <property type="match status" value="1"/>
</dbReference>
<evidence type="ECO:0000256" key="5">
    <source>
        <dbReference type="ARBA" id="ARBA00023242"/>
    </source>
</evidence>
<dbReference type="PROSITE" id="PS51504">
    <property type="entry name" value="H15"/>
    <property type="match status" value="1"/>
</dbReference>
<dbReference type="PANTHER" id="PTHR11467:SF36">
    <property type="entry name" value="HISTONE 24-RELATED"/>
    <property type="match status" value="1"/>
</dbReference>
<evidence type="ECO:0000313" key="9">
    <source>
        <dbReference type="Proteomes" id="UP000712600"/>
    </source>
</evidence>
<dbReference type="GO" id="GO:0045910">
    <property type="term" value="P:negative regulation of DNA recombination"/>
    <property type="evidence" value="ECO:0007669"/>
    <property type="project" value="TreeGrafter"/>
</dbReference>
<keyword evidence="3" id="KW-0158">Chromosome</keyword>
<dbReference type="GO" id="GO:0003690">
    <property type="term" value="F:double-stranded DNA binding"/>
    <property type="evidence" value="ECO:0007669"/>
    <property type="project" value="TreeGrafter"/>
</dbReference>
<keyword evidence="4" id="KW-0238">DNA-binding</keyword>
<dbReference type="GO" id="GO:0000786">
    <property type="term" value="C:nucleosome"/>
    <property type="evidence" value="ECO:0007669"/>
    <property type="project" value="InterPro"/>
</dbReference>
<organism evidence="8 9">
    <name type="scientific">Brassica cretica</name>
    <name type="common">Mustard</name>
    <dbReference type="NCBI Taxonomy" id="69181"/>
    <lineage>
        <taxon>Eukaryota</taxon>
        <taxon>Viridiplantae</taxon>
        <taxon>Streptophyta</taxon>
        <taxon>Embryophyta</taxon>
        <taxon>Tracheophyta</taxon>
        <taxon>Spermatophyta</taxon>
        <taxon>Magnoliopsida</taxon>
        <taxon>eudicotyledons</taxon>
        <taxon>Gunneridae</taxon>
        <taxon>Pentapetalae</taxon>
        <taxon>rosids</taxon>
        <taxon>malvids</taxon>
        <taxon>Brassicales</taxon>
        <taxon>Brassicaceae</taxon>
        <taxon>Brassiceae</taxon>
        <taxon>Brassica</taxon>
    </lineage>
</organism>
<evidence type="ECO:0000256" key="3">
    <source>
        <dbReference type="ARBA" id="ARBA00022454"/>
    </source>
</evidence>
<feature type="region of interest" description="Disordered" evidence="6">
    <location>
        <begin position="96"/>
        <end position="156"/>
    </location>
</feature>
<dbReference type="PANTHER" id="PTHR11467">
    <property type="entry name" value="HISTONE H1"/>
    <property type="match status" value="1"/>
</dbReference>
<dbReference type="Proteomes" id="UP000712600">
    <property type="component" value="Unassembled WGS sequence"/>
</dbReference>
<comment type="caution">
    <text evidence="8">The sequence shown here is derived from an EMBL/GenBank/DDBJ whole genome shotgun (WGS) entry which is preliminary data.</text>
</comment>
<dbReference type="Gene3D" id="1.10.10.10">
    <property type="entry name" value="Winged helix-like DNA-binding domain superfamily/Winged helix DNA-binding domain"/>
    <property type="match status" value="1"/>
</dbReference>
<comment type="subcellular location">
    <subcellularLocation>
        <location evidence="2">Chromosome</location>
    </subcellularLocation>
    <subcellularLocation>
        <location evidence="1">Nucleus</location>
    </subcellularLocation>
</comment>